<dbReference type="RefSeq" id="WP_010414779.1">
    <property type="nucleotide sequence ID" value="NZ_JYLK01000031.1"/>
</dbReference>
<evidence type="ECO:0000313" key="4">
    <source>
        <dbReference type="Proteomes" id="UP000183126"/>
    </source>
</evidence>
<evidence type="ECO:0000313" key="3">
    <source>
        <dbReference type="Proteomes" id="UP000052019"/>
    </source>
</evidence>
<reference evidence="1 3" key="1">
    <citation type="submission" date="2015-02" db="EMBL/GenBank/DDBJ databases">
        <title>Two Pseudomonas sp. nov. isolated from raw milk.</title>
        <authorList>
            <person name="Wenning M."/>
            <person name="von Neubeck M."/>
            <person name="Huptas C."/>
            <person name="Scherer S."/>
        </authorList>
    </citation>
    <scope>NUCLEOTIDE SEQUENCE [LARGE SCALE GENOMIC DNA]</scope>
    <source>
        <strain evidence="1 3">DSM 14937</strain>
    </source>
</reference>
<dbReference type="Proteomes" id="UP000183126">
    <property type="component" value="Chromosome I"/>
</dbReference>
<dbReference type="EMBL" id="JYLK01000031">
    <property type="protein sequence ID" value="KRP53480.1"/>
    <property type="molecule type" value="Genomic_DNA"/>
</dbReference>
<organism evidence="1 3">
    <name type="scientific">Pseudomonas trivialis</name>
    <dbReference type="NCBI Taxonomy" id="200450"/>
    <lineage>
        <taxon>Bacteria</taxon>
        <taxon>Pseudomonadati</taxon>
        <taxon>Pseudomonadota</taxon>
        <taxon>Gammaproteobacteria</taxon>
        <taxon>Pseudomonadales</taxon>
        <taxon>Pseudomonadaceae</taxon>
        <taxon>Pseudomonas</taxon>
    </lineage>
</organism>
<sequence length="170" mass="19576">MHTLPLKIWHEFQSVVETLSDETPSRQVLEVILFWMRSNRKYLTGEPFSVYGFDSLAKIDEREIPVEYSSFKVSDLINFKSIVLKRQARDVDSIARFLRDTIEELATVEVDEQCPRCESEGMRAFIGKYNGLLAYQCNVCGYSNYSDGSRVENGGLEFASERQLRELGLI</sequence>
<gene>
    <name evidence="2" type="ORF">SAMN04490205_3869</name>
    <name evidence="1" type="ORF">TU79_24800</name>
</gene>
<proteinExistence type="predicted"/>
<evidence type="ECO:0000313" key="1">
    <source>
        <dbReference type="EMBL" id="KRP53480.1"/>
    </source>
</evidence>
<accession>A0A0R2YYU4</accession>
<dbReference type="PATRIC" id="fig|200450.4.peg.3057"/>
<reference evidence="2 4" key="2">
    <citation type="submission" date="2016-10" db="EMBL/GenBank/DDBJ databases">
        <authorList>
            <person name="Varghese N."/>
            <person name="Submissions S."/>
        </authorList>
    </citation>
    <scope>NUCLEOTIDE SEQUENCE [LARGE SCALE GENOMIC DNA]</scope>
    <source>
        <strain evidence="2 4">BS3111</strain>
    </source>
</reference>
<keyword evidence="4" id="KW-1185">Reference proteome</keyword>
<dbReference type="Proteomes" id="UP000052019">
    <property type="component" value="Unassembled WGS sequence"/>
</dbReference>
<dbReference type="AlphaFoldDB" id="A0A0R2YYU4"/>
<name>A0A0R2YYU4_9PSED</name>
<evidence type="ECO:0000313" key="2">
    <source>
        <dbReference type="EMBL" id="SDS85549.1"/>
    </source>
</evidence>
<dbReference type="EMBL" id="LT629760">
    <property type="protein sequence ID" value="SDS85549.1"/>
    <property type="molecule type" value="Genomic_DNA"/>
</dbReference>
<protein>
    <submittedName>
        <fullName evidence="1">Uncharacterized protein</fullName>
    </submittedName>
</protein>
<dbReference type="OrthoDB" id="7022072at2"/>